<feature type="region of interest" description="Disordered" evidence="1">
    <location>
        <begin position="167"/>
        <end position="205"/>
    </location>
</feature>
<feature type="region of interest" description="Disordered" evidence="1">
    <location>
        <begin position="112"/>
        <end position="147"/>
    </location>
</feature>
<reference evidence="2" key="1">
    <citation type="journal article" date="2020" name="Nat. Commun.">
        <title>Large-scale genome sequencing of mycorrhizal fungi provides insights into the early evolution of symbiotic traits.</title>
        <authorList>
            <person name="Miyauchi S."/>
            <person name="Kiss E."/>
            <person name="Kuo A."/>
            <person name="Drula E."/>
            <person name="Kohler A."/>
            <person name="Sanchez-Garcia M."/>
            <person name="Morin E."/>
            <person name="Andreopoulos B."/>
            <person name="Barry K.W."/>
            <person name="Bonito G."/>
            <person name="Buee M."/>
            <person name="Carver A."/>
            <person name="Chen C."/>
            <person name="Cichocki N."/>
            <person name="Clum A."/>
            <person name="Culley D."/>
            <person name="Crous P.W."/>
            <person name="Fauchery L."/>
            <person name="Girlanda M."/>
            <person name="Hayes R.D."/>
            <person name="Keri Z."/>
            <person name="LaButti K."/>
            <person name="Lipzen A."/>
            <person name="Lombard V."/>
            <person name="Magnuson J."/>
            <person name="Maillard F."/>
            <person name="Murat C."/>
            <person name="Nolan M."/>
            <person name="Ohm R.A."/>
            <person name="Pangilinan J."/>
            <person name="Pereira M.F."/>
            <person name="Perotto S."/>
            <person name="Peter M."/>
            <person name="Pfister S."/>
            <person name="Riley R."/>
            <person name="Sitrit Y."/>
            <person name="Stielow J.B."/>
            <person name="Szollosi G."/>
            <person name="Zifcakova L."/>
            <person name="Stursova M."/>
            <person name="Spatafora J.W."/>
            <person name="Tedersoo L."/>
            <person name="Vaario L.M."/>
            <person name="Yamada A."/>
            <person name="Yan M."/>
            <person name="Wang P."/>
            <person name="Xu J."/>
            <person name="Bruns T."/>
            <person name="Baldrian P."/>
            <person name="Vilgalys R."/>
            <person name="Dunand C."/>
            <person name="Henrissat B."/>
            <person name="Grigoriev I.V."/>
            <person name="Hibbett D."/>
            <person name="Nagy L.G."/>
            <person name="Martin F.M."/>
        </authorList>
    </citation>
    <scope>NUCLEOTIDE SEQUENCE</scope>
    <source>
        <strain evidence="2">UP504</strain>
    </source>
</reference>
<dbReference type="AlphaFoldDB" id="A0A9P6AJ10"/>
<feature type="compositionally biased region" description="Acidic residues" evidence="1">
    <location>
        <begin position="43"/>
        <end position="60"/>
    </location>
</feature>
<comment type="caution">
    <text evidence="2">The sequence shown here is derived from an EMBL/GenBank/DDBJ whole genome shotgun (WGS) entry which is preliminary data.</text>
</comment>
<feature type="compositionally biased region" description="Basic and acidic residues" evidence="1">
    <location>
        <begin position="22"/>
        <end position="42"/>
    </location>
</feature>
<feature type="compositionally biased region" description="Low complexity" evidence="1">
    <location>
        <begin position="181"/>
        <end position="202"/>
    </location>
</feature>
<dbReference type="OrthoDB" id="3269550at2759"/>
<organism evidence="2 3">
    <name type="scientific">Hydnum rufescens UP504</name>
    <dbReference type="NCBI Taxonomy" id="1448309"/>
    <lineage>
        <taxon>Eukaryota</taxon>
        <taxon>Fungi</taxon>
        <taxon>Dikarya</taxon>
        <taxon>Basidiomycota</taxon>
        <taxon>Agaricomycotina</taxon>
        <taxon>Agaricomycetes</taxon>
        <taxon>Cantharellales</taxon>
        <taxon>Hydnaceae</taxon>
        <taxon>Hydnum</taxon>
    </lineage>
</organism>
<evidence type="ECO:0000313" key="2">
    <source>
        <dbReference type="EMBL" id="KAF9506703.1"/>
    </source>
</evidence>
<accession>A0A9P6AJ10</accession>
<dbReference type="EMBL" id="MU129102">
    <property type="protein sequence ID" value="KAF9506703.1"/>
    <property type="molecule type" value="Genomic_DNA"/>
</dbReference>
<protein>
    <submittedName>
        <fullName evidence="2">Uncharacterized protein</fullName>
    </submittedName>
</protein>
<feature type="region of interest" description="Disordered" evidence="1">
    <location>
        <begin position="1"/>
        <end position="94"/>
    </location>
</feature>
<dbReference type="Proteomes" id="UP000886523">
    <property type="component" value="Unassembled WGS sequence"/>
</dbReference>
<keyword evidence="3" id="KW-1185">Reference proteome</keyword>
<name>A0A9P6AJ10_9AGAM</name>
<evidence type="ECO:0000256" key="1">
    <source>
        <dbReference type="SAM" id="MobiDB-lite"/>
    </source>
</evidence>
<gene>
    <name evidence="2" type="ORF">BS47DRAFT_383037</name>
</gene>
<feature type="compositionally biased region" description="Low complexity" evidence="1">
    <location>
        <begin position="240"/>
        <end position="259"/>
    </location>
</feature>
<proteinExistence type="predicted"/>
<sequence length="309" mass="33884">MAQMFGQLPPPSLYQNNVRLTFHTDVESHSDEDPVAPRKDSESDPGELSDYTIGEDDEDTASGFGKIRPLPIPPRPKERSPVQSTYPYLSTLPDIVPLSPLRDAPFGQYPSRLIAPIEPAQRTTSRRPAPIRVMPDPPKSPRWIPEDETLSIAKQRRASISGMDILRESQHSQSRSHRNSRSGSHSANTSISSTMSTSSSVSDDLSFQARRKRATKLARFFGVEYNDIHAVDTNPLAPPSSQSSCDTSSSAASSSGSKAGFIGPPRGDEPVVSVPTALATCNVLNPEHEACPSPKFCQWRRARPRKKKL</sequence>
<feature type="region of interest" description="Disordered" evidence="1">
    <location>
        <begin position="234"/>
        <end position="268"/>
    </location>
</feature>
<evidence type="ECO:0000313" key="3">
    <source>
        <dbReference type="Proteomes" id="UP000886523"/>
    </source>
</evidence>